<accession>B3JNY7</accession>
<evidence type="ECO:0000313" key="3">
    <source>
        <dbReference type="Proteomes" id="UP000003146"/>
    </source>
</evidence>
<comment type="caution">
    <text evidence="2">The sequence shown here is derived from an EMBL/GenBank/DDBJ whole genome shotgun (WGS) entry which is preliminary data.</text>
</comment>
<dbReference type="RefSeq" id="WP_007571188.1">
    <property type="nucleotide sequence ID" value="NZ_DS981507.1"/>
</dbReference>
<dbReference type="eggNOG" id="ENOG5030MWE">
    <property type="taxonomic scope" value="Bacteria"/>
</dbReference>
<feature type="transmembrane region" description="Helical" evidence="1">
    <location>
        <begin position="153"/>
        <end position="175"/>
    </location>
</feature>
<organism evidence="2 3">
    <name type="scientific">Phocaeicola coprocola DSM 17136</name>
    <dbReference type="NCBI Taxonomy" id="470145"/>
    <lineage>
        <taxon>Bacteria</taxon>
        <taxon>Pseudomonadati</taxon>
        <taxon>Bacteroidota</taxon>
        <taxon>Bacteroidia</taxon>
        <taxon>Bacteroidales</taxon>
        <taxon>Bacteroidaceae</taxon>
        <taxon>Phocaeicola</taxon>
    </lineage>
</organism>
<reference evidence="2 3" key="1">
    <citation type="submission" date="2008-04" db="EMBL/GenBank/DDBJ databases">
        <title>Draft genome sequence of Bacteroides coprocola (DSM 17136).</title>
        <authorList>
            <person name="Sudarsanam P."/>
            <person name="Ley R."/>
            <person name="Guruge J."/>
            <person name="Turnbaugh P.J."/>
            <person name="Mahowald M."/>
            <person name="Liep D."/>
            <person name="Gordon J."/>
        </authorList>
    </citation>
    <scope>NUCLEOTIDE SEQUENCE [LARGE SCALE GENOMIC DNA]</scope>
    <source>
        <strain evidence="2 3">DSM 17136</strain>
    </source>
</reference>
<evidence type="ECO:0000313" key="2">
    <source>
        <dbReference type="EMBL" id="EDU99218.1"/>
    </source>
</evidence>
<dbReference type="STRING" id="470145.BACCOP_03654"/>
<keyword evidence="1" id="KW-1133">Transmembrane helix</keyword>
<dbReference type="HOGENOM" id="CLU_1084417_0_0_10"/>
<dbReference type="EMBL" id="ABIY02000120">
    <property type="protein sequence ID" value="EDU99218.1"/>
    <property type="molecule type" value="Genomic_DNA"/>
</dbReference>
<keyword evidence="1" id="KW-0472">Membrane</keyword>
<keyword evidence="1" id="KW-0812">Transmembrane</keyword>
<gene>
    <name evidence="2" type="ORF">BACCOP_03654</name>
</gene>
<evidence type="ECO:0000256" key="1">
    <source>
        <dbReference type="SAM" id="Phobius"/>
    </source>
</evidence>
<dbReference type="Proteomes" id="UP000003146">
    <property type="component" value="Unassembled WGS sequence"/>
</dbReference>
<protein>
    <submittedName>
        <fullName evidence="2">Uncharacterized protein</fullName>
    </submittedName>
</protein>
<dbReference type="OrthoDB" id="1041713at2"/>
<proteinExistence type="predicted"/>
<sequence length="269" mass="31443">MVLEEEKERKVECWLKRKHVNVEEIAGFTFMQYYKPRPSKCKPYWRCLDGLGVFIFTLKSGFVRGAQLQGMWLNRGSRLNPAWIVQYLLARQIPFTNYETSLKQVDSLAVVHVYNEFPKCMRSRRRWGIFELLFGAFVFFWSCLVIFGTPHVWLAGLLVLLIGIGHVGLSLFTLYQGISCQYALTLEPREMVLQRPDEDETVKFAYSDLRKVNFTSAPFVSHEFISFIEFLDTDFAYHCYPIERVPVEKFDEIVSILRQLGIDATNSFK</sequence>
<feature type="transmembrane region" description="Helical" evidence="1">
    <location>
        <begin position="127"/>
        <end position="147"/>
    </location>
</feature>
<name>B3JNY7_9BACT</name>
<reference evidence="2 3" key="2">
    <citation type="submission" date="2008-04" db="EMBL/GenBank/DDBJ databases">
        <authorList>
            <person name="Fulton L."/>
            <person name="Clifton S."/>
            <person name="Fulton B."/>
            <person name="Xu J."/>
            <person name="Minx P."/>
            <person name="Pepin K.H."/>
            <person name="Johnson M."/>
            <person name="Thiruvilangam P."/>
            <person name="Bhonagiri V."/>
            <person name="Nash W.E."/>
            <person name="Mardis E.R."/>
            <person name="Wilson R.K."/>
        </authorList>
    </citation>
    <scope>NUCLEOTIDE SEQUENCE [LARGE SCALE GENOMIC DNA]</scope>
    <source>
        <strain evidence="2 3">DSM 17136</strain>
    </source>
</reference>
<dbReference type="AlphaFoldDB" id="B3JNY7"/>